<evidence type="ECO:0000256" key="4">
    <source>
        <dbReference type="SAM" id="SignalP"/>
    </source>
</evidence>
<name>A0ABP7MAM1_9BACT</name>
<comment type="similarity">
    <text evidence="1 2">Belongs to the glycosyl hydrolase 31 family.</text>
</comment>
<evidence type="ECO:0000259" key="8">
    <source>
        <dbReference type="Pfam" id="PF21365"/>
    </source>
</evidence>
<feature type="region of interest" description="Disordered" evidence="3">
    <location>
        <begin position="26"/>
        <end position="45"/>
    </location>
</feature>
<feature type="domain" description="Glycoside hydrolase family 31 N-terminal" evidence="6">
    <location>
        <begin position="69"/>
        <end position="255"/>
    </location>
</feature>
<dbReference type="Gene3D" id="3.20.20.80">
    <property type="entry name" value="Glycosidases"/>
    <property type="match status" value="1"/>
</dbReference>
<evidence type="ECO:0000259" key="5">
    <source>
        <dbReference type="Pfam" id="PF01055"/>
    </source>
</evidence>
<evidence type="ECO:0000256" key="2">
    <source>
        <dbReference type="RuleBase" id="RU361185"/>
    </source>
</evidence>
<feature type="chain" id="PRO_5046453386" description="DUF5110 domain-containing protein" evidence="4">
    <location>
        <begin position="23"/>
        <end position="1036"/>
    </location>
</feature>
<keyword evidence="2" id="KW-0378">Hydrolase</keyword>
<evidence type="ECO:0000313" key="10">
    <source>
        <dbReference type="Proteomes" id="UP001499909"/>
    </source>
</evidence>
<dbReference type="Pfam" id="PF13802">
    <property type="entry name" value="Gal_mutarotas_2"/>
    <property type="match status" value="1"/>
</dbReference>
<dbReference type="Gene3D" id="2.60.40.1180">
    <property type="entry name" value="Golgi alpha-mannosidase II"/>
    <property type="match status" value="2"/>
</dbReference>
<evidence type="ECO:0000313" key="9">
    <source>
        <dbReference type="EMBL" id="GAA3917833.1"/>
    </source>
</evidence>
<evidence type="ECO:0000259" key="6">
    <source>
        <dbReference type="Pfam" id="PF13802"/>
    </source>
</evidence>
<keyword evidence="2" id="KW-0326">Glycosidase</keyword>
<reference evidence="10" key="1">
    <citation type="journal article" date="2019" name="Int. J. Syst. Evol. Microbiol.">
        <title>The Global Catalogue of Microorganisms (GCM) 10K type strain sequencing project: providing services to taxonomists for standard genome sequencing and annotation.</title>
        <authorList>
            <consortium name="The Broad Institute Genomics Platform"/>
            <consortium name="The Broad Institute Genome Sequencing Center for Infectious Disease"/>
            <person name="Wu L."/>
            <person name="Ma J."/>
        </authorList>
    </citation>
    <scope>NUCLEOTIDE SEQUENCE [LARGE SCALE GENOMIC DNA]</scope>
    <source>
        <strain evidence="10">JCM 17214</strain>
    </source>
</reference>
<dbReference type="Proteomes" id="UP001499909">
    <property type="component" value="Unassembled WGS sequence"/>
</dbReference>
<gene>
    <name evidence="9" type="ORF">GCM10022406_00710</name>
</gene>
<feature type="domain" description="Glycosyl hydrolase family 31 C-terminal" evidence="8">
    <location>
        <begin position="722"/>
        <end position="794"/>
    </location>
</feature>
<dbReference type="InterPro" id="IPR013780">
    <property type="entry name" value="Glyco_hydro_b"/>
</dbReference>
<organism evidence="9 10">
    <name type="scientific">Hymenobacter algoricola</name>
    <dbReference type="NCBI Taxonomy" id="486267"/>
    <lineage>
        <taxon>Bacteria</taxon>
        <taxon>Pseudomonadati</taxon>
        <taxon>Bacteroidota</taxon>
        <taxon>Cytophagia</taxon>
        <taxon>Cytophagales</taxon>
        <taxon>Hymenobacteraceae</taxon>
        <taxon>Hymenobacter</taxon>
    </lineage>
</organism>
<dbReference type="InterPro" id="IPR017853">
    <property type="entry name" value="GH"/>
</dbReference>
<dbReference type="EMBL" id="BAABDH010000002">
    <property type="protein sequence ID" value="GAA3917833.1"/>
    <property type="molecule type" value="Genomic_DNA"/>
</dbReference>
<evidence type="ECO:0000256" key="3">
    <source>
        <dbReference type="SAM" id="MobiDB-lite"/>
    </source>
</evidence>
<evidence type="ECO:0000259" key="7">
    <source>
        <dbReference type="Pfam" id="PF13860"/>
    </source>
</evidence>
<sequence length="1036" mass="113950">MPARFCRSLLLSVLLLPLSAYAQREAGPPTQDPFARRETPATPVSIGNYRSHTYAGGILSIKSTDGGTLRVQPWAEGVVRVEYFPAGSPIKPDASVSVVQQPEVFGKGLNRKLEPYLTNVQRDGSFVRNEVSALVWPLVKNAGGTEYTIRIQKNPLRISYQHGSEPVVAEAGGVFQRQTTETSGAGGTGVTFRLSPGEHLYGTGSRALPQDRRGRRLELYNQAHYAFQNGEANLGITLPVVVSSRGYALLFDHHTAATLDLGATNKDVLEYSGENLVNLGYFIIAGSSYAEILDRYTRLTGRQPLPPRWALGLVQSRFGYRSQLETEQVARRMRRNNFPLDALVLDLYWFGTTKDQGNLEWDYRAFPKPATMMRRLDSAGVKTVLISEPYVMRNSRNDAEVRARELVGTDGRGRAYTVSSFWAGPATLLDMFRPETRNWLWNYYKRHKEEGVGGWWSDLGEPENHPLDMNHLTGSTRAVHNAYGQAWADIFAKNYALYYPNERLFNLVRSGWAGMQRNSVFPWSGDVNRSWSGYQAQVPIMLGMGMGGVGYMHSDAGGFCVGPVDAELYTRWLQMASLGPVLRPHGEGVPPEPYWYPEPYRSIVRNATHLRYELMPYLYSLAWENSQTGTPLVRPMNFGLTFLQINAPLSSEEKAAGFTTENIGLPSWKAIPEGSAYFNDGQGATYGRMTREDAIVVEHAPATVRRTGLASGFPIIRPSKDSNTEALANLNDQYLLGPSLLVAPVMQPGQRRRNVVLPAGSWIDFYSHQTLTGGRTVSLPAPLAHAPLLVRAGAFLPLAPYVSSTARYHTDTLRVRYYADPAVPTSRFTLYDDDGQSALAGQLGQFQLISFEGRMSAGQADIHLSVGGKGYPNAPVWRTIELLLPRVAAAPTAVLLDGEVIPASEWQYEAATQLLRLRFLLESKPVALSVRGLQLNTAPAAGTAPDAATLEAPDNRTFSDGTTLRYSLLTPGAYSVQIRNAAGLVVRTLPTGFQAPGAHALPWDGRDAAGRPVPGGVYAAGLLGQQQRLVVLREAR</sequence>
<dbReference type="InterPro" id="IPR000322">
    <property type="entry name" value="Glyco_hydro_31_TIM"/>
</dbReference>
<accession>A0ABP7MAM1</accession>
<feature type="signal peptide" evidence="4">
    <location>
        <begin position="1"/>
        <end position="22"/>
    </location>
</feature>
<feature type="domain" description="Glycoside hydrolase family 31 TIM barrel" evidence="5">
    <location>
        <begin position="304"/>
        <end position="621"/>
    </location>
</feature>
<dbReference type="PANTHER" id="PTHR43863">
    <property type="entry name" value="HYDROLASE, PUTATIVE (AFU_ORTHOLOGUE AFUA_1G03140)-RELATED"/>
    <property type="match status" value="1"/>
</dbReference>
<proteinExistence type="inferred from homology"/>
<dbReference type="SUPFAM" id="SSF51011">
    <property type="entry name" value="Glycosyl hydrolase domain"/>
    <property type="match status" value="1"/>
</dbReference>
<dbReference type="InterPro" id="IPR051816">
    <property type="entry name" value="Glycosyl_Hydrolase_31"/>
</dbReference>
<dbReference type="SUPFAM" id="SSF51445">
    <property type="entry name" value="(Trans)glycosidases"/>
    <property type="match status" value="1"/>
</dbReference>
<dbReference type="InterPro" id="IPR025965">
    <property type="entry name" value="FlgD/Vpr_Ig-like"/>
</dbReference>
<dbReference type="CDD" id="cd14752">
    <property type="entry name" value="GH31_N"/>
    <property type="match status" value="1"/>
</dbReference>
<dbReference type="InterPro" id="IPR025887">
    <property type="entry name" value="Glyco_hydro_31_N_dom"/>
</dbReference>
<keyword evidence="4" id="KW-0732">Signal</keyword>
<dbReference type="Pfam" id="PF01055">
    <property type="entry name" value="Glyco_hydro_31_2nd"/>
    <property type="match status" value="1"/>
</dbReference>
<protein>
    <recommendedName>
        <fullName evidence="11">DUF5110 domain-containing protein</fullName>
    </recommendedName>
</protein>
<dbReference type="InterPro" id="IPR011013">
    <property type="entry name" value="Gal_mutarotase_sf_dom"/>
</dbReference>
<dbReference type="SUPFAM" id="SSF74650">
    <property type="entry name" value="Galactose mutarotase-like"/>
    <property type="match status" value="1"/>
</dbReference>
<dbReference type="Pfam" id="PF13860">
    <property type="entry name" value="FlgD_ig"/>
    <property type="match status" value="1"/>
</dbReference>
<evidence type="ECO:0008006" key="11">
    <source>
        <dbReference type="Google" id="ProtNLM"/>
    </source>
</evidence>
<dbReference type="InterPro" id="IPR048395">
    <property type="entry name" value="Glyco_hydro_31_C"/>
</dbReference>
<evidence type="ECO:0000256" key="1">
    <source>
        <dbReference type="ARBA" id="ARBA00007806"/>
    </source>
</evidence>
<dbReference type="Pfam" id="PF21365">
    <property type="entry name" value="Glyco_hydro_31_3rd"/>
    <property type="match status" value="1"/>
</dbReference>
<dbReference type="Gene3D" id="2.60.40.1760">
    <property type="entry name" value="glycosyl hydrolase (family 31)"/>
    <property type="match status" value="1"/>
</dbReference>
<comment type="caution">
    <text evidence="9">The sequence shown here is derived from an EMBL/GenBank/DDBJ whole genome shotgun (WGS) entry which is preliminary data.</text>
</comment>
<feature type="domain" description="FlgD/Vpr Ig-like" evidence="7">
    <location>
        <begin position="974"/>
        <end position="1018"/>
    </location>
</feature>
<dbReference type="PANTHER" id="PTHR43863:SF2">
    <property type="entry name" value="MALTASE-GLUCOAMYLASE"/>
    <property type="match status" value="1"/>
</dbReference>
<dbReference type="Gene3D" id="2.60.40.4070">
    <property type="match status" value="1"/>
</dbReference>
<keyword evidence="10" id="KW-1185">Reference proteome</keyword>
<dbReference type="RefSeq" id="WP_345108435.1">
    <property type="nucleotide sequence ID" value="NZ_BAABDH010000002.1"/>
</dbReference>